<reference evidence="5" key="1">
    <citation type="submission" date="2021-01" db="EMBL/GenBank/DDBJ databases">
        <authorList>
            <person name="Li R."/>
            <person name="Bekaert M."/>
        </authorList>
    </citation>
    <scope>NUCLEOTIDE SEQUENCE</scope>
    <source>
        <strain evidence="5">Farmed</strain>
    </source>
</reference>
<evidence type="ECO:0000259" key="4">
    <source>
        <dbReference type="PROSITE" id="PS50290"/>
    </source>
</evidence>
<dbReference type="PROSITE" id="PS00915">
    <property type="entry name" value="PI3_4_KINASE_1"/>
    <property type="match status" value="1"/>
</dbReference>
<dbReference type="InterPro" id="IPR016024">
    <property type="entry name" value="ARM-type_fold"/>
</dbReference>
<dbReference type="InterPro" id="IPR011009">
    <property type="entry name" value="Kinase-like_dom_sf"/>
</dbReference>
<dbReference type="EC" id="2.7.11.1" evidence="5"/>
<dbReference type="Gene3D" id="3.30.1010.10">
    <property type="entry name" value="Phosphatidylinositol 3-kinase Catalytic Subunit, Chain A, domain 4"/>
    <property type="match status" value="1"/>
</dbReference>
<dbReference type="PANTHER" id="PTHR37079">
    <property type="entry name" value="SERINE/THREONINE-PROTEIN KINASE ATM"/>
    <property type="match status" value="1"/>
</dbReference>
<dbReference type="PROSITE" id="PS00916">
    <property type="entry name" value="PI3_4_KINASE_2"/>
    <property type="match status" value="1"/>
</dbReference>
<dbReference type="Proteomes" id="UP000597762">
    <property type="component" value="Unassembled WGS sequence"/>
</dbReference>
<dbReference type="InterPro" id="IPR038980">
    <property type="entry name" value="ATM_plant"/>
</dbReference>
<evidence type="ECO:0000313" key="5">
    <source>
        <dbReference type="EMBL" id="CAE1274493.1"/>
    </source>
</evidence>
<dbReference type="Pfam" id="PF00454">
    <property type="entry name" value="PI3_PI4_kinase"/>
    <property type="match status" value="1"/>
</dbReference>
<keyword evidence="1 5" id="KW-0808">Transferase</keyword>
<dbReference type="OrthoDB" id="381190at2759"/>
<dbReference type="PANTHER" id="PTHR37079:SF4">
    <property type="entry name" value="SERINE_THREONINE-PROTEIN KINASE ATM"/>
    <property type="match status" value="1"/>
</dbReference>
<sequence>MELRELNELATACRNLISDKVTERKKHVTQLRQLLKKKSVIKYLDSNSGNVVWTDVLKDVVRHVNVETHALQKSKASQTGQTMANKKREVASLFKFVVEVADKRGPQLKSTFVVKHIINVLEDNFMFECYGQVYSSILLKHVLSVRKYQTEIPAAQWIQLLKIYCHTFQSNETDCDHLLHARLIYALIQTVSLHTDLPTEDLLKFYTDFFQSSRIRKEKLTVVEYILRSVNLFVKLVGAEGRQQMCKLGEVSILQLLYIWNHKNSFLQTQIIEFLRIQMKIHHPGGAKTEEFGAFAVEWDLWRSHLRVLYEKIYNDLQEMASRHTFSSSPRENVTILDSQYAELAADVYHQVLSDRVIEVTQQNFEEASSSCNKKRRLESGWLALREEISSIGINTKVIPWLQLVKCLLHKYPTDLSSEDDFLPMLQTLAQFLADSKRTHVTVHLLNCLQVLAPLFKSEEASGIWAKVWATCLRIGNLHLCKDSSYHLMSIMLHYSLIQPQKEMWNLFVPLRTSPTEDSVRFLATYCSYYDLPEQYQPVLLDKLKRLVSHVLKLEEVPETLQKLAYMSCLLSKSLAHLLDRNVIDQSSRLKIIISTLCCSGQHLPSYSITYFLQTLMNILKQHYRDQDIVQTCIELVTMIIPHLSCGSQEMASIEMTKNRDSILKLFLGIWKLQNSGKYHSRVRLALAKCLLTFIQNDPEGEWTINNFDDSENVPMWRQFPNYLSDTSLEVRLYCARNISSLFCTRDNDGKIHPVSRHQQEETFQKVYECTEDCLNMQLSEFSADRQKDERCGQIASLLHALSCVAISSRLCERNAIFACCSHIQLNSDITVASVQKVLSLAAQQLRYSSLKDLIISHLPFLINKWLSNHLGMAKFPYQLLDCSSEMDFYMKYPKVCLPFLMLTKHEIGIEANLIRQMGDQWLSAELKQCVLKLMVHILPYFAVSHYQVHDEKMQKKVEISSEHYKLLLKHISKEDIEQNIQKRLSEQVVEILLCLEEKRNRPNVSDPSPNPPFYSYNVIMATLNFLTVSFTDGNLSSSGEKSLVYVLSKAPENFQKILQSLAVHLGGCTLLSEQYRAICRYELFVKLLLQEFNTSLGGCRDYIMREVIYRLLHTIKNLALQITNGVECSHDLGYLEDTIVRGLHLVETISKQAITNCPQEFCKYLPQVTHALLPYSTGFTFSEDVLHLLKLVVIDNSNVLKSGILLLDPFPDTEVLRSFCEKHNSIKYEHGEFTLAQEMESFLKNGHQTVMCGDIRSEEGLKFLHSQLSTRTNELKILLDQCKAEHRGNIVCELVQELARLVQNQSGAVAEAAATCLGDIGPIDLTSWTSSSQHNRGLNHDGYQLEQSRIYQSHPSQQKYFWIFYWLNQYLIDSCLNTVQAASQVLSSILSTKTGKDFTKNCLSKIDFLYNYLHPFVKKRSSDSLRPVVNNINIDDPNLWNPPHDDHGNGKGAYNQILTHHINNFFAERCTTTYNRQNSILVSGQKRIYPDIQIQTYEHENQWGRAAVSYDIALSQPTPTLQHGILHALHKYGLSHVLETYLRSMENANSLLMSSKLQELRYEAAWQAGQWNLNVPSRVNGDCKYNQSLYVAMANLSRNQIHLSTEAAHAAKLSVMQSLRVNSLESCSPLYQALSQLTSLSQLSHILHLDRGDMKDILEKWNLQLQLWNADFEYVEPIHKLQCLLLSEHLKGLDQKHNSVELLGLCTQYKQLIKAARKARKYEVAERSLHLLKSLKDGHKMDESISLQIGVEESMLLWERGEHTIAKHLMKTVIKHLERKKGLNRLKTSKFLPLMYQLAARMGCEETPFYITLNKIIEQVTQDHPHHSLHIVMALANANKDDDYLQTSGRHEKKENANENITNSQDRAKAAKKIIQTLYIELANFDVDKYKRETKPIQLPSSLRLTKLKNLRHVAVATSNIPIDPSGVYAEIPYVTGFDSNFKLAGGINLPKIILCNGSNGLKYRQLVKGRDDLRQDAIMQQVFGLVNKLLDNDADAHKRQLNICTYKVIPLSQRSGLLEWCEGTQPLGEYLVGKDKGAHQRYYPQDWSAMECRRKLLESPAKRKEQIYEEICQNFHPVLRHFFFEKFFDPVKWYECRTAYVKSVATNSIVGYILGLGDRHVQNILINCETAQLVHIDLGVAFEQGRILPTPETVPFRLTRDIVDGMGVSGVEGIFRRCCEKTMLVMHNNQQSLLTILQVLLYDPLYNWTLSPGKAHQLQQKQQQRDTSKKNNSNNNNSPYSGESDTDVPLNSGKLYLL</sequence>
<evidence type="ECO:0000256" key="1">
    <source>
        <dbReference type="ARBA" id="ARBA00022679"/>
    </source>
</evidence>
<dbReference type="GO" id="GO:0004674">
    <property type="term" value="F:protein serine/threonine kinase activity"/>
    <property type="evidence" value="ECO:0007669"/>
    <property type="project" value="UniProtKB-EC"/>
</dbReference>
<dbReference type="EMBL" id="CAHIKZ030001788">
    <property type="protein sequence ID" value="CAE1274493.1"/>
    <property type="molecule type" value="Genomic_DNA"/>
</dbReference>
<proteinExistence type="predicted"/>
<dbReference type="Pfam" id="PF11640">
    <property type="entry name" value="TAN"/>
    <property type="match status" value="1"/>
</dbReference>
<feature type="domain" description="PI3K/PI4K catalytic" evidence="4">
    <location>
        <begin position="1939"/>
        <end position="2253"/>
    </location>
</feature>
<dbReference type="Gene3D" id="1.10.1070.11">
    <property type="entry name" value="Phosphatidylinositol 3-/4-kinase, catalytic domain"/>
    <property type="match status" value="1"/>
</dbReference>
<gene>
    <name evidence="5" type="ORF">SPHA_38902</name>
</gene>
<dbReference type="SUPFAM" id="SSF48371">
    <property type="entry name" value="ARM repeat"/>
    <property type="match status" value="1"/>
</dbReference>
<keyword evidence="6" id="KW-1185">Reference proteome</keyword>
<dbReference type="InterPro" id="IPR036940">
    <property type="entry name" value="PI3/4_kinase_cat_sf"/>
</dbReference>
<evidence type="ECO:0000256" key="3">
    <source>
        <dbReference type="SAM" id="MobiDB-lite"/>
    </source>
</evidence>
<accession>A0A812CRV0</accession>
<protein>
    <submittedName>
        <fullName evidence="5">ATM</fullName>
        <ecNumber evidence="5">2.7.11.1</ecNumber>
    </submittedName>
</protein>
<feature type="region of interest" description="Disordered" evidence="3">
    <location>
        <begin position="2218"/>
        <end position="2254"/>
    </location>
</feature>
<dbReference type="SUPFAM" id="SSF56112">
    <property type="entry name" value="Protein kinase-like (PK-like)"/>
    <property type="match status" value="1"/>
</dbReference>
<evidence type="ECO:0000313" key="6">
    <source>
        <dbReference type="Proteomes" id="UP000597762"/>
    </source>
</evidence>
<dbReference type="SMART" id="SM00146">
    <property type="entry name" value="PI3Kc"/>
    <property type="match status" value="1"/>
</dbReference>
<dbReference type="SMART" id="SM01342">
    <property type="entry name" value="TAN"/>
    <property type="match status" value="1"/>
</dbReference>
<dbReference type="InterPro" id="IPR018936">
    <property type="entry name" value="PI3/4_kinase_CS"/>
</dbReference>
<dbReference type="CDD" id="cd05171">
    <property type="entry name" value="PIKKc_ATM"/>
    <property type="match status" value="1"/>
</dbReference>
<organism evidence="5 6">
    <name type="scientific">Acanthosepion pharaonis</name>
    <name type="common">Pharaoh cuttlefish</name>
    <name type="synonym">Sepia pharaonis</name>
    <dbReference type="NCBI Taxonomy" id="158019"/>
    <lineage>
        <taxon>Eukaryota</taxon>
        <taxon>Metazoa</taxon>
        <taxon>Spiralia</taxon>
        <taxon>Lophotrochozoa</taxon>
        <taxon>Mollusca</taxon>
        <taxon>Cephalopoda</taxon>
        <taxon>Coleoidea</taxon>
        <taxon>Decapodiformes</taxon>
        <taxon>Sepiida</taxon>
        <taxon>Sepiina</taxon>
        <taxon>Sepiidae</taxon>
        <taxon>Acanthosepion</taxon>
    </lineage>
</organism>
<dbReference type="PROSITE" id="PS50290">
    <property type="entry name" value="PI3_4_KINASE_3"/>
    <property type="match status" value="1"/>
</dbReference>
<evidence type="ECO:0000256" key="2">
    <source>
        <dbReference type="ARBA" id="ARBA00022777"/>
    </source>
</evidence>
<dbReference type="FunFam" id="3.30.1010.10:FF:000015">
    <property type="entry name" value="Serine-protein kinase ATM"/>
    <property type="match status" value="1"/>
</dbReference>
<dbReference type="InterPro" id="IPR000403">
    <property type="entry name" value="PI3/4_kinase_cat_dom"/>
</dbReference>
<name>A0A812CRV0_ACAPH</name>
<comment type="caution">
    <text evidence="5">The sequence shown here is derived from an EMBL/GenBank/DDBJ whole genome shotgun (WGS) entry which is preliminary data.</text>
</comment>
<keyword evidence="2" id="KW-0418">Kinase</keyword>
<dbReference type="InterPro" id="IPR021668">
    <property type="entry name" value="TAN"/>
</dbReference>
<dbReference type="InterPro" id="IPR044107">
    <property type="entry name" value="PIKKc_ATM"/>
</dbReference>
<dbReference type="GO" id="GO:0006281">
    <property type="term" value="P:DNA repair"/>
    <property type="evidence" value="ECO:0007669"/>
    <property type="project" value="InterPro"/>
</dbReference>